<evidence type="ECO:0008006" key="3">
    <source>
        <dbReference type="Google" id="ProtNLM"/>
    </source>
</evidence>
<gene>
    <name evidence="1" type="ORF">IAC56_00990</name>
</gene>
<accession>A0A9D1IHM9</accession>
<comment type="caution">
    <text evidence="1">The sequence shown here is derived from an EMBL/GenBank/DDBJ whole genome shotgun (WGS) entry which is preliminary data.</text>
</comment>
<evidence type="ECO:0000313" key="1">
    <source>
        <dbReference type="EMBL" id="HIU36846.1"/>
    </source>
</evidence>
<reference evidence="1" key="1">
    <citation type="submission" date="2020-10" db="EMBL/GenBank/DDBJ databases">
        <authorList>
            <person name="Gilroy R."/>
        </authorList>
    </citation>
    <scope>NUCLEOTIDE SEQUENCE</scope>
    <source>
        <strain evidence="1">7463</strain>
    </source>
</reference>
<reference evidence="1" key="2">
    <citation type="journal article" date="2021" name="PeerJ">
        <title>Extensive microbial diversity within the chicken gut microbiome revealed by metagenomics and culture.</title>
        <authorList>
            <person name="Gilroy R."/>
            <person name="Ravi A."/>
            <person name="Getino M."/>
            <person name="Pursley I."/>
            <person name="Horton D.L."/>
            <person name="Alikhan N.F."/>
            <person name="Baker D."/>
            <person name="Gharbi K."/>
            <person name="Hall N."/>
            <person name="Watson M."/>
            <person name="Adriaenssens E.M."/>
            <person name="Foster-Nyarko E."/>
            <person name="Jarju S."/>
            <person name="Secka A."/>
            <person name="Antonio M."/>
            <person name="Oren A."/>
            <person name="Chaudhuri R.R."/>
            <person name="La Ragione R."/>
            <person name="Hildebrand F."/>
            <person name="Pallen M.J."/>
        </authorList>
    </citation>
    <scope>NUCLEOTIDE SEQUENCE</scope>
    <source>
        <strain evidence="1">7463</strain>
    </source>
</reference>
<dbReference type="AlphaFoldDB" id="A0A9D1IHM9"/>
<name>A0A9D1IHM9_9BURK</name>
<dbReference type="EMBL" id="DVMY01000022">
    <property type="protein sequence ID" value="HIU36846.1"/>
    <property type="molecule type" value="Genomic_DNA"/>
</dbReference>
<protein>
    <recommendedName>
        <fullName evidence="3">Lipoprotein</fullName>
    </recommendedName>
</protein>
<organism evidence="1 2">
    <name type="scientific">Candidatus Aphodousia faecigallinarum</name>
    <dbReference type="NCBI Taxonomy" id="2840677"/>
    <lineage>
        <taxon>Bacteria</taxon>
        <taxon>Pseudomonadati</taxon>
        <taxon>Pseudomonadota</taxon>
        <taxon>Betaproteobacteria</taxon>
        <taxon>Burkholderiales</taxon>
        <taxon>Sutterellaceae</taxon>
        <taxon>Sutterellaceae incertae sedis</taxon>
        <taxon>Candidatus Aphodousia</taxon>
    </lineage>
</organism>
<dbReference type="PROSITE" id="PS51257">
    <property type="entry name" value="PROKAR_LIPOPROTEIN"/>
    <property type="match status" value="1"/>
</dbReference>
<sequence length="101" mass="10944">MRKTLFILVLTAMATGCSNGPSDPLFDAPLGERTICTAVNPVQGNDSLSLVPFNCPDLEISTTLNELRDAGWRLESVQMGEDVKVNETLASEVSITVRKAY</sequence>
<dbReference type="Proteomes" id="UP000824083">
    <property type="component" value="Unassembled WGS sequence"/>
</dbReference>
<evidence type="ECO:0000313" key="2">
    <source>
        <dbReference type="Proteomes" id="UP000824083"/>
    </source>
</evidence>
<proteinExistence type="predicted"/>